<name>A0A8S1DJC0_9INSE</name>
<evidence type="ECO:0000256" key="8">
    <source>
        <dbReference type="ARBA" id="ARBA00022786"/>
    </source>
</evidence>
<feature type="domain" description="RING-type" evidence="12">
    <location>
        <begin position="17"/>
        <end position="56"/>
    </location>
</feature>
<evidence type="ECO:0000313" key="14">
    <source>
        <dbReference type="EMBL" id="CAB3380217.1"/>
    </source>
</evidence>
<dbReference type="EMBL" id="CADEPI010000203">
    <property type="protein sequence ID" value="CAB3380217.1"/>
    <property type="molecule type" value="Genomic_DNA"/>
</dbReference>
<dbReference type="GO" id="GO:0005829">
    <property type="term" value="C:cytosol"/>
    <property type="evidence" value="ECO:0007669"/>
    <property type="project" value="UniProtKB-SubCell"/>
</dbReference>
<dbReference type="SMART" id="SM00184">
    <property type="entry name" value="RING"/>
    <property type="match status" value="1"/>
</dbReference>
<dbReference type="InterPro" id="IPR004170">
    <property type="entry name" value="WWE_dom"/>
</dbReference>
<protein>
    <recommendedName>
        <fullName evidence="11">E3 ubiquitin-protein ligase</fullName>
        <ecNumber evidence="11">2.3.2.27</ecNumber>
    </recommendedName>
</protein>
<accession>A0A8S1DJC0</accession>
<comment type="subcellular location">
    <subcellularLocation>
        <location evidence="2 11">Cytoplasm</location>
        <location evidence="2 11">Cytosol</location>
    </subcellularLocation>
</comment>
<dbReference type="PROSITE" id="PS00518">
    <property type="entry name" value="ZF_RING_1"/>
    <property type="match status" value="1"/>
</dbReference>
<evidence type="ECO:0000256" key="11">
    <source>
        <dbReference type="RuleBase" id="RU367115"/>
    </source>
</evidence>
<dbReference type="InterPro" id="IPR018123">
    <property type="entry name" value="WWE-dom_subgr"/>
</dbReference>
<reference evidence="14 15" key="1">
    <citation type="submission" date="2020-04" db="EMBL/GenBank/DDBJ databases">
        <authorList>
            <person name="Alioto T."/>
            <person name="Alioto T."/>
            <person name="Gomez Garrido J."/>
        </authorList>
    </citation>
    <scope>NUCLEOTIDE SEQUENCE [LARGE SCALE GENOMIC DNA]</scope>
</reference>
<dbReference type="Gene3D" id="3.30.720.50">
    <property type="match status" value="1"/>
</dbReference>
<evidence type="ECO:0000256" key="10">
    <source>
        <dbReference type="PROSITE-ProRule" id="PRU00175"/>
    </source>
</evidence>
<dbReference type="InterPro" id="IPR037197">
    <property type="entry name" value="WWE_dom_sf"/>
</dbReference>
<keyword evidence="15" id="KW-1185">Reference proteome</keyword>
<comment type="domain">
    <text evidence="11">The WWE domain mediates non-covalent poly(ADP-ribose)-binding.</text>
</comment>
<keyword evidence="4 11" id="KW-0808">Transferase</keyword>
<dbReference type="Gene3D" id="3.30.40.10">
    <property type="entry name" value="Zinc/RING finger domain, C3HC4 (zinc finger)"/>
    <property type="match status" value="1"/>
</dbReference>
<comment type="caution">
    <text evidence="14">The sequence shown here is derived from an EMBL/GenBank/DDBJ whole genome shotgun (WGS) entry which is preliminary data.</text>
</comment>
<evidence type="ECO:0000256" key="1">
    <source>
        <dbReference type="ARBA" id="ARBA00000900"/>
    </source>
</evidence>
<keyword evidence="5" id="KW-0879">Wnt signaling pathway</keyword>
<dbReference type="SUPFAM" id="SSF57850">
    <property type="entry name" value="RING/U-box"/>
    <property type="match status" value="1"/>
</dbReference>
<organism evidence="14 15">
    <name type="scientific">Cloeon dipterum</name>
    <dbReference type="NCBI Taxonomy" id="197152"/>
    <lineage>
        <taxon>Eukaryota</taxon>
        <taxon>Metazoa</taxon>
        <taxon>Ecdysozoa</taxon>
        <taxon>Arthropoda</taxon>
        <taxon>Hexapoda</taxon>
        <taxon>Insecta</taxon>
        <taxon>Pterygota</taxon>
        <taxon>Palaeoptera</taxon>
        <taxon>Ephemeroptera</taxon>
        <taxon>Pisciforma</taxon>
        <taxon>Baetidae</taxon>
        <taxon>Cloeon</taxon>
    </lineage>
</organism>
<dbReference type="GO" id="GO:0016055">
    <property type="term" value="P:Wnt signaling pathway"/>
    <property type="evidence" value="ECO:0007669"/>
    <property type="project" value="UniProtKB-KW"/>
</dbReference>
<dbReference type="GO" id="GO:0005634">
    <property type="term" value="C:nucleus"/>
    <property type="evidence" value="ECO:0007669"/>
    <property type="project" value="TreeGrafter"/>
</dbReference>
<dbReference type="Pfam" id="PF02825">
    <property type="entry name" value="WWE"/>
    <property type="match status" value="1"/>
</dbReference>
<comment type="pathway">
    <text evidence="11">Protein modification; protein ubiquitination.</text>
</comment>
<dbReference type="InterPro" id="IPR033509">
    <property type="entry name" value="RNF146"/>
</dbReference>
<dbReference type="GO" id="GO:0072572">
    <property type="term" value="F:poly-ADP-D-ribose binding"/>
    <property type="evidence" value="ECO:0007669"/>
    <property type="project" value="UniProtKB-UniRule"/>
</dbReference>
<evidence type="ECO:0000256" key="3">
    <source>
        <dbReference type="ARBA" id="ARBA00022490"/>
    </source>
</evidence>
<keyword evidence="9 11" id="KW-0862">Zinc</keyword>
<dbReference type="GO" id="GO:0061630">
    <property type="term" value="F:ubiquitin protein ligase activity"/>
    <property type="evidence" value="ECO:0007669"/>
    <property type="project" value="UniProtKB-UniRule"/>
</dbReference>
<comment type="function">
    <text evidence="11">E3 ubiquitin-protein ligase that specifically binds poly-ADP-ribosylated proteins and mediates their ubiquitination and subsequent degradation.</text>
</comment>
<dbReference type="InterPro" id="IPR017907">
    <property type="entry name" value="Znf_RING_CS"/>
</dbReference>
<evidence type="ECO:0000256" key="7">
    <source>
        <dbReference type="ARBA" id="ARBA00022771"/>
    </source>
</evidence>
<dbReference type="PANTHER" id="PTHR13417">
    <property type="entry name" value="E3 UBIQUITIN-PROTEIN LIGASE RNF146"/>
    <property type="match status" value="1"/>
</dbReference>
<dbReference type="Proteomes" id="UP000494165">
    <property type="component" value="Unassembled WGS sequence"/>
</dbReference>
<keyword evidence="3 11" id="KW-0963">Cytoplasm</keyword>
<dbReference type="PANTHER" id="PTHR13417:SF2">
    <property type="entry name" value="E3 UBIQUITIN-PROTEIN LIGASE RNF146"/>
    <property type="match status" value="1"/>
</dbReference>
<keyword evidence="6 11" id="KW-0479">Metal-binding</keyword>
<dbReference type="GO" id="GO:0051865">
    <property type="term" value="P:protein autoubiquitination"/>
    <property type="evidence" value="ECO:0007669"/>
    <property type="project" value="UniProtKB-UniRule"/>
</dbReference>
<dbReference type="InterPro" id="IPR013083">
    <property type="entry name" value="Znf_RING/FYVE/PHD"/>
</dbReference>
<keyword evidence="8 11" id="KW-0833">Ubl conjugation pathway</keyword>
<dbReference type="PROSITE" id="PS50918">
    <property type="entry name" value="WWE"/>
    <property type="match status" value="1"/>
</dbReference>
<dbReference type="GO" id="GO:0006511">
    <property type="term" value="P:ubiquitin-dependent protein catabolic process"/>
    <property type="evidence" value="ECO:0007669"/>
    <property type="project" value="UniProtKB-UniRule"/>
</dbReference>
<evidence type="ECO:0000256" key="6">
    <source>
        <dbReference type="ARBA" id="ARBA00022723"/>
    </source>
</evidence>
<dbReference type="SUPFAM" id="SSF117839">
    <property type="entry name" value="WWE domain"/>
    <property type="match status" value="1"/>
</dbReference>
<feature type="domain" description="WWE" evidence="13">
    <location>
        <begin position="69"/>
        <end position="144"/>
    </location>
</feature>
<comment type="PTM">
    <text evidence="11">Ubiquitinated; autoubiquitinated.</text>
</comment>
<dbReference type="Pfam" id="PF13920">
    <property type="entry name" value="zf-C3HC4_3"/>
    <property type="match status" value="1"/>
</dbReference>
<dbReference type="InterPro" id="IPR001841">
    <property type="entry name" value="Znf_RING"/>
</dbReference>
<dbReference type="PROSITE" id="PS50089">
    <property type="entry name" value="ZF_RING_2"/>
    <property type="match status" value="1"/>
</dbReference>
<dbReference type="SMART" id="SM00678">
    <property type="entry name" value="WWE"/>
    <property type="match status" value="1"/>
</dbReference>
<evidence type="ECO:0000256" key="2">
    <source>
        <dbReference type="ARBA" id="ARBA00004514"/>
    </source>
</evidence>
<keyword evidence="7 10" id="KW-0863">Zinc-finger</keyword>
<comment type="catalytic activity">
    <reaction evidence="1 11">
        <text>S-ubiquitinyl-[E2 ubiquitin-conjugating enzyme]-L-cysteine + [acceptor protein]-L-lysine = [E2 ubiquitin-conjugating enzyme]-L-cysteine + N(6)-ubiquitinyl-[acceptor protein]-L-lysine.</text>
        <dbReference type="EC" id="2.3.2.27"/>
    </reaction>
</comment>
<dbReference type="EC" id="2.3.2.27" evidence="11"/>
<dbReference type="CDD" id="cd16546">
    <property type="entry name" value="RING-HC_RNF146"/>
    <property type="match status" value="1"/>
</dbReference>
<dbReference type="GO" id="GO:0008270">
    <property type="term" value="F:zinc ion binding"/>
    <property type="evidence" value="ECO:0007669"/>
    <property type="project" value="UniProtKB-UniRule"/>
</dbReference>
<dbReference type="InterPro" id="IPR044110">
    <property type="entry name" value="RING-HC_RNF146"/>
</dbReference>
<evidence type="ECO:0000259" key="12">
    <source>
        <dbReference type="PROSITE" id="PS50089"/>
    </source>
</evidence>
<dbReference type="AlphaFoldDB" id="A0A8S1DJC0"/>
<evidence type="ECO:0000256" key="5">
    <source>
        <dbReference type="ARBA" id="ARBA00022687"/>
    </source>
</evidence>
<evidence type="ECO:0000259" key="13">
    <source>
        <dbReference type="PROSITE" id="PS50918"/>
    </source>
</evidence>
<proteinExistence type="predicted"/>
<evidence type="ECO:0000313" key="15">
    <source>
        <dbReference type="Proteomes" id="UP000494165"/>
    </source>
</evidence>
<sequence length="164" mass="18464">MAKDNLDTNKIDKAEECAICLMPSELPVRMPCSHEFCFTCAKGLMKGQNKSCALCRTPIPPNFITNPETFATGAVEAPIGKYSWFYKSRSGWWAYAPRMQTEVEDAFQSGKSTFECILYGQKYILDFIKSIQTFEVQKTQHIKRGLSKSSHLGVAGLRYTVPSE</sequence>
<evidence type="ECO:0000256" key="9">
    <source>
        <dbReference type="ARBA" id="ARBA00022833"/>
    </source>
</evidence>
<gene>
    <name evidence="14" type="ORF">CLODIP_2_CD03996</name>
</gene>
<dbReference type="OrthoDB" id="10065815at2759"/>
<evidence type="ECO:0000256" key="4">
    <source>
        <dbReference type="ARBA" id="ARBA00022679"/>
    </source>
</evidence>